<feature type="non-terminal residue" evidence="4">
    <location>
        <position position="1"/>
    </location>
</feature>
<keyword evidence="1" id="KW-0547">Nucleotide-binding</keyword>
<gene>
    <name evidence="4" type="primary">YCF1_5</name>
    <name evidence="4" type="ORF">LPJ61_006389</name>
</gene>
<dbReference type="Pfam" id="PF00005">
    <property type="entry name" value="ABC_tran"/>
    <property type="match status" value="1"/>
</dbReference>
<keyword evidence="2 4" id="KW-0067">ATP-binding</keyword>
<dbReference type="SMART" id="SM00382">
    <property type="entry name" value="AAA"/>
    <property type="match status" value="1"/>
</dbReference>
<dbReference type="PROSITE" id="PS50893">
    <property type="entry name" value="ABC_TRANSPORTER_2"/>
    <property type="match status" value="1"/>
</dbReference>
<feature type="domain" description="ABC transporter" evidence="3">
    <location>
        <begin position="2"/>
        <end position="195"/>
    </location>
</feature>
<sequence>ELSDCSFITGKQSSMLVLKGVSLSAASGELVAVVGATGSGKSSLLLSICGELEMTKGTGHVSGSIAYLEQSPWIMNDTVRANIVFGRDYNADLFDKIIHACALTDNIARWPSADLTVVSERSINILGGQWAWLALAQTIYSHADIYVLDDLLSAVDAHVRRHILNHVLLDSGMLAGKLRIVATNTGHIIPYAHKI</sequence>
<dbReference type="GO" id="GO:0042626">
    <property type="term" value="F:ATPase-coupled transmembrane transporter activity"/>
    <property type="evidence" value="ECO:0007669"/>
    <property type="project" value="TreeGrafter"/>
</dbReference>
<evidence type="ECO:0000313" key="5">
    <source>
        <dbReference type="Proteomes" id="UP001143981"/>
    </source>
</evidence>
<evidence type="ECO:0000256" key="1">
    <source>
        <dbReference type="ARBA" id="ARBA00022741"/>
    </source>
</evidence>
<dbReference type="Proteomes" id="UP001143981">
    <property type="component" value="Unassembled WGS sequence"/>
</dbReference>
<reference evidence="4" key="1">
    <citation type="submission" date="2022-07" db="EMBL/GenBank/DDBJ databases">
        <title>Phylogenomic reconstructions and comparative analyses of Kickxellomycotina fungi.</title>
        <authorList>
            <person name="Reynolds N.K."/>
            <person name="Stajich J.E."/>
            <person name="Barry K."/>
            <person name="Grigoriev I.V."/>
            <person name="Crous P."/>
            <person name="Smith M.E."/>
        </authorList>
    </citation>
    <scope>NUCLEOTIDE SEQUENCE</scope>
    <source>
        <strain evidence="4">BCRC 34381</strain>
    </source>
</reference>
<name>A0A9W7XTI6_9FUNG</name>
<protein>
    <submittedName>
        <fullName evidence="4">ATP-binding cassette glutathione S-conjugate transporter ycf1</fullName>
    </submittedName>
</protein>
<feature type="non-terminal residue" evidence="4">
    <location>
        <position position="195"/>
    </location>
</feature>
<dbReference type="InterPro" id="IPR003593">
    <property type="entry name" value="AAA+_ATPase"/>
</dbReference>
<dbReference type="GO" id="GO:0005524">
    <property type="term" value="F:ATP binding"/>
    <property type="evidence" value="ECO:0007669"/>
    <property type="project" value="UniProtKB-KW"/>
</dbReference>
<evidence type="ECO:0000313" key="4">
    <source>
        <dbReference type="EMBL" id="KAJ1719076.1"/>
    </source>
</evidence>
<dbReference type="GO" id="GO:0016887">
    <property type="term" value="F:ATP hydrolysis activity"/>
    <property type="evidence" value="ECO:0007669"/>
    <property type="project" value="InterPro"/>
</dbReference>
<evidence type="ECO:0000256" key="2">
    <source>
        <dbReference type="ARBA" id="ARBA00022840"/>
    </source>
</evidence>
<dbReference type="PANTHER" id="PTHR24223">
    <property type="entry name" value="ATP-BINDING CASSETTE SUB-FAMILY C"/>
    <property type="match status" value="1"/>
</dbReference>
<dbReference type="GO" id="GO:0016020">
    <property type="term" value="C:membrane"/>
    <property type="evidence" value="ECO:0007669"/>
    <property type="project" value="TreeGrafter"/>
</dbReference>
<dbReference type="Gene3D" id="3.40.50.300">
    <property type="entry name" value="P-loop containing nucleotide triphosphate hydrolases"/>
    <property type="match status" value="1"/>
</dbReference>
<dbReference type="InterPro" id="IPR003439">
    <property type="entry name" value="ABC_transporter-like_ATP-bd"/>
</dbReference>
<dbReference type="InterPro" id="IPR050173">
    <property type="entry name" value="ABC_transporter_C-like"/>
</dbReference>
<comment type="caution">
    <text evidence="4">The sequence shown here is derived from an EMBL/GenBank/DDBJ whole genome shotgun (WGS) entry which is preliminary data.</text>
</comment>
<evidence type="ECO:0000259" key="3">
    <source>
        <dbReference type="PROSITE" id="PS50893"/>
    </source>
</evidence>
<keyword evidence="5" id="KW-1185">Reference proteome</keyword>
<proteinExistence type="predicted"/>
<dbReference type="OrthoDB" id="6500128at2759"/>
<dbReference type="SUPFAM" id="SSF52540">
    <property type="entry name" value="P-loop containing nucleoside triphosphate hydrolases"/>
    <property type="match status" value="1"/>
</dbReference>
<dbReference type="EMBL" id="JANBOI010003040">
    <property type="protein sequence ID" value="KAJ1719076.1"/>
    <property type="molecule type" value="Genomic_DNA"/>
</dbReference>
<dbReference type="InterPro" id="IPR027417">
    <property type="entry name" value="P-loop_NTPase"/>
</dbReference>
<organism evidence="4 5">
    <name type="scientific">Coemansia biformis</name>
    <dbReference type="NCBI Taxonomy" id="1286918"/>
    <lineage>
        <taxon>Eukaryota</taxon>
        <taxon>Fungi</taxon>
        <taxon>Fungi incertae sedis</taxon>
        <taxon>Zoopagomycota</taxon>
        <taxon>Kickxellomycotina</taxon>
        <taxon>Kickxellomycetes</taxon>
        <taxon>Kickxellales</taxon>
        <taxon>Kickxellaceae</taxon>
        <taxon>Coemansia</taxon>
    </lineage>
</organism>
<dbReference type="AlphaFoldDB" id="A0A9W7XTI6"/>
<accession>A0A9W7XTI6</accession>